<organism evidence="2 3">
    <name type="scientific">Collybiopsis luxurians FD-317 M1</name>
    <dbReference type="NCBI Taxonomy" id="944289"/>
    <lineage>
        <taxon>Eukaryota</taxon>
        <taxon>Fungi</taxon>
        <taxon>Dikarya</taxon>
        <taxon>Basidiomycota</taxon>
        <taxon>Agaricomycotina</taxon>
        <taxon>Agaricomycetes</taxon>
        <taxon>Agaricomycetidae</taxon>
        <taxon>Agaricales</taxon>
        <taxon>Marasmiineae</taxon>
        <taxon>Omphalotaceae</taxon>
        <taxon>Collybiopsis</taxon>
        <taxon>Collybiopsis luxurians</taxon>
    </lineage>
</organism>
<dbReference type="HOGENOM" id="CLU_2109322_0_0_1"/>
<accession>A0A0D0BUI8</accession>
<dbReference type="OrthoDB" id="10568210at2759"/>
<dbReference type="EMBL" id="KN834781">
    <property type="protein sequence ID" value="KIK59141.1"/>
    <property type="molecule type" value="Genomic_DNA"/>
</dbReference>
<keyword evidence="3" id="KW-1185">Reference proteome</keyword>
<evidence type="ECO:0000313" key="2">
    <source>
        <dbReference type="EMBL" id="KIK59141.1"/>
    </source>
</evidence>
<feature type="compositionally biased region" description="Acidic residues" evidence="1">
    <location>
        <begin position="27"/>
        <end position="38"/>
    </location>
</feature>
<reference evidence="2 3" key="1">
    <citation type="submission" date="2014-04" db="EMBL/GenBank/DDBJ databases">
        <title>Evolutionary Origins and Diversification of the Mycorrhizal Mutualists.</title>
        <authorList>
            <consortium name="DOE Joint Genome Institute"/>
            <consortium name="Mycorrhizal Genomics Consortium"/>
            <person name="Kohler A."/>
            <person name="Kuo A."/>
            <person name="Nagy L.G."/>
            <person name="Floudas D."/>
            <person name="Copeland A."/>
            <person name="Barry K.W."/>
            <person name="Cichocki N."/>
            <person name="Veneault-Fourrey C."/>
            <person name="LaButti K."/>
            <person name="Lindquist E.A."/>
            <person name="Lipzen A."/>
            <person name="Lundell T."/>
            <person name="Morin E."/>
            <person name="Murat C."/>
            <person name="Riley R."/>
            <person name="Ohm R."/>
            <person name="Sun H."/>
            <person name="Tunlid A."/>
            <person name="Henrissat B."/>
            <person name="Grigoriev I.V."/>
            <person name="Hibbett D.S."/>
            <person name="Martin F."/>
        </authorList>
    </citation>
    <scope>NUCLEOTIDE SEQUENCE [LARGE SCALE GENOMIC DNA]</scope>
    <source>
        <strain evidence="2 3">FD-317 M1</strain>
    </source>
</reference>
<dbReference type="Proteomes" id="UP000053593">
    <property type="component" value="Unassembled WGS sequence"/>
</dbReference>
<evidence type="ECO:0000313" key="3">
    <source>
        <dbReference type="Proteomes" id="UP000053593"/>
    </source>
</evidence>
<protein>
    <submittedName>
        <fullName evidence="2">Uncharacterized protein</fullName>
    </submittedName>
</protein>
<proteinExistence type="predicted"/>
<sequence length="115" mass="12997">MARCSQRIKEKATVYTDIQDVVVSDAADADSDSQDDDQKEDKAEPPRKRARKSNRSDGSFVDDYYVASSSKRQRIPEQFRKVRGKLGHLERLAKDVPLDVILEVSFSVPGLLYHG</sequence>
<evidence type="ECO:0000256" key="1">
    <source>
        <dbReference type="SAM" id="MobiDB-lite"/>
    </source>
</evidence>
<name>A0A0D0BUI8_9AGAR</name>
<gene>
    <name evidence="2" type="ORF">GYMLUDRAFT_683655</name>
</gene>
<feature type="region of interest" description="Disordered" evidence="1">
    <location>
        <begin position="25"/>
        <end position="62"/>
    </location>
</feature>
<dbReference type="AlphaFoldDB" id="A0A0D0BUI8"/>